<evidence type="ECO:0000256" key="8">
    <source>
        <dbReference type="ARBA" id="ARBA00023136"/>
    </source>
</evidence>
<dbReference type="RefSeq" id="WP_132281569.1">
    <property type="nucleotide sequence ID" value="NZ_SMGQ01000011.1"/>
</dbReference>
<dbReference type="AlphaFoldDB" id="A0A4R1N115"/>
<evidence type="ECO:0000313" key="10">
    <source>
        <dbReference type="EMBL" id="TCK98630.1"/>
    </source>
</evidence>
<evidence type="ECO:0000256" key="9">
    <source>
        <dbReference type="HAMAP-Rule" id="MF_00024"/>
    </source>
</evidence>
<feature type="transmembrane region" description="Helical" evidence="9">
    <location>
        <begin position="297"/>
        <end position="314"/>
    </location>
</feature>
<feature type="transmembrane region" description="Helical" evidence="9">
    <location>
        <begin position="79"/>
        <end position="98"/>
    </location>
</feature>
<evidence type="ECO:0000256" key="1">
    <source>
        <dbReference type="ARBA" id="ARBA00004651"/>
    </source>
</evidence>
<dbReference type="Pfam" id="PF03186">
    <property type="entry name" value="CobD_Cbib"/>
    <property type="match status" value="1"/>
</dbReference>
<keyword evidence="4 9" id="KW-1003">Cell membrane</keyword>
<feature type="transmembrane region" description="Helical" evidence="9">
    <location>
        <begin position="156"/>
        <end position="175"/>
    </location>
</feature>
<dbReference type="HAMAP" id="MF_00024">
    <property type="entry name" value="CobD_CbiB"/>
    <property type="match status" value="1"/>
</dbReference>
<dbReference type="InterPro" id="IPR004485">
    <property type="entry name" value="Cobalamin_biosynth_CobD/CbiB"/>
</dbReference>
<organism evidence="10 11">
    <name type="scientific">Natranaerovirga hydrolytica</name>
    <dbReference type="NCBI Taxonomy" id="680378"/>
    <lineage>
        <taxon>Bacteria</taxon>
        <taxon>Bacillati</taxon>
        <taxon>Bacillota</taxon>
        <taxon>Clostridia</taxon>
        <taxon>Lachnospirales</taxon>
        <taxon>Natranaerovirgaceae</taxon>
        <taxon>Natranaerovirga</taxon>
    </lineage>
</organism>
<evidence type="ECO:0000256" key="3">
    <source>
        <dbReference type="ARBA" id="ARBA00006263"/>
    </source>
</evidence>
<keyword evidence="11" id="KW-1185">Reference proteome</keyword>
<comment type="function">
    <text evidence="9">Converts cobyric acid to cobinamide by the addition of aminopropanol on the F carboxylic group.</text>
</comment>
<comment type="subcellular location">
    <subcellularLocation>
        <location evidence="1 9">Cell membrane</location>
        <topology evidence="1 9">Multi-pass membrane protein</topology>
    </subcellularLocation>
</comment>
<name>A0A4R1N115_9FIRM</name>
<comment type="pathway">
    <text evidence="2 9">Cofactor biosynthesis; adenosylcobalamin biosynthesis.</text>
</comment>
<evidence type="ECO:0000256" key="5">
    <source>
        <dbReference type="ARBA" id="ARBA00022573"/>
    </source>
</evidence>
<feature type="transmembrane region" description="Helical" evidence="9">
    <location>
        <begin position="47"/>
        <end position="73"/>
    </location>
</feature>
<evidence type="ECO:0000256" key="4">
    <source>
        <dbReference type="ARBA" id="ARBA00022475"/>
    </source>
</evidence>
<evidence type="ECO:0000256" key="7">
    <source>
        <dbReference type="ARBA" id="ARBA00022989"/>
    </source>
</evidence>
<dbReference type="GO" id="GO:0005886">
    <property type="term" value="C:plasma membrane"/>
    <property type="evidence" value="ECO:0007669"/>
    <property type="project" value="UniProtKB-SubCell"/>
</dbReference>
<protein>
    <recommendedName>
        <fullName evidence="9">Cobalamin biosynthesis protein CobD</fullName>
    </recommendedName>
</protein>
<evidence type="ECO:0000313" key="11">
    <source>
        <dbReference type="Proteomes" id="UP000294545"/>
    </source>
</evidence>
<dbReference type="GO" id="GO:0009236">
    <property type="term" value="P:cobalamin biosynthetic process"/>
    <property type="evidence" value="ECO:0007669"/>
    <property type="project" value="UniProtKB-UniRule"/>
</dbReference>
<dbReference type="GO" id="GO:0015420">
    <property type="term" value="F:ABC-type vitamin B12 transporter activity"/>
    <property type="evidence" value="ECO:0007669"/>
    <property type="project" value="UniProtKB-UniRule"/>
</dbReference>
<dbReference type="PANTHER" id="PTHR34308">
    <property type="entry name" value="COBALAMIN BIOSYNTHESIS PROTEIN CBIB"/>
    <property type="match status" value="1"/>
</dbReference>
<keyword evidence="7 9" id="KW-1133">Transmembrane helix</keyword>
<dbReference type="OrthoDB" id="9811967at2"/>
<keyword evidence="6 9" id="KW-0812">Transmembrane</keyword>
<dbReference type="Proteomes" id="UP000294545">
    <property type="component" value="Unassembled WGS sequence"/>
</dbReference>
<dbReference type="EMBL" id="SMGQ01000011">
    <property type="protein sequence ID" value="TCK98630.1"/>
    <property type="molecule type" value="Genomic_DNA"/>
</dbReference>
<sequence>MNALLLLSSVLLDWILGDPPNWKHPIIYIGKLIQYQENNIRKHIKNLFAGGFLLAIGTILSVVAIIQCLLFLAQWVSPVLVQIITIYLMYTGLAAKCLSVEVKKVIKGLTQDIQTGRKSLSYLVGRDTSQLTEEEIIKGAIETTAENTIDGVIAPLFYIGIGFLIGMPVQCLYLYKTVNTLDSMVGYNVEPYREIGYASAKLDDILNYIPARIGSLVMVIATYCLKLDWKNSIRILIRDRRNHKSPNCAYPESVIAGALNIQLGGTHTYFDKVVEKPTIGDQKTNPNASMIHHTIKVMYLSEGISVMLLTLFLII</sequence>
<keyword evidence="5 9" id="KW-0169">Cobalamin biosynthesis</keyword>
<keyword evidence="8 9" id="KW-0472">Membrane</keyword>
<accession>A0A4R1N115</accession>
<dbReference type="PANTHER" id="PTHR34308:SF1">
    <property type="entry name" value="COBALAMIN BIOSYNTHESIS PROTEIN CBIB"/>
    <property type="match status" value="1"/>
</dbReference>
<evidence type="ECO:0000256" key="2">
    <source>
        <dbReference type="ARBA" id="ARBA00004953"/>
    </source>
</evidence>
<dbReference type="NCBIfam" id="TIGR00380">
    <property type="entry name" value="cobal_cbiB"/>
    <property type="match status" value="1"/>
</dbReference>
<evidence type="ECO:0000256" key="6">
    <source>
        <dbReference type="ARBA" id="ARBA00022692"/>
    </source>
</evidence>
<gene>
    <name evidence="9" type="primary">cobD</name>
    <name evidence="10" type="ORF">EDC19_1062</name>
</gene>
<proteinExistence type="inferred from homology"/>
<reference evidence="10 11" key="1">
    <citation type="submission" date="2019-03" db="EMBL/GenBank/DDBJ databases">
        <title>Genomic Encyclopedia of Type Strains, Phase IV (KMG-IV): sequencing the most valuable type-strain genomes for metagenomic binning, comparative biology and taxonomic classification.</title>
        <authorList>
            <person name="Goeker M."/>
        </authorList>
    </citation>
    <scope>NUCLEOTIDE SEQUENCE [LARGE SCALE GENOMIC DNA]</scope>
    <source>
        <strain evidence="10 11">DSM 24176</strain>
    </source>
</reference>
<feature type="transmembrane region" description="Helical" evidence="9">
    <location>
        <begin position="205"/>
        <end position="225"/>
    </location>
</feature>
<dbReference type="UniPathway" id="UPA00148"/>
<comment type="caution">
    <text evidence="10">The sequence shown here is derived from an EMBL/GenBank/DDBJ whole genome shotgun (WGS) entry which is preliminary data.</text>
</comment>
<comment type="similarity">
    <text evidence="3 9">Belongs to the CobD/CbiB family.</text>
</comment>
<dbReference type="GO" id="GO:0048472">
    <property type="term" value="F:threonine-phosphate decarboxylase activity"/>
    <property type="evidence" value="ECO:0007669"/>
    <property type="project" value="InterPro"/>
</dbReference>